<evidence type="ECO:0000256" key="4">
    <source>
        <dbReference type="SAM" id="MobiDB-lite"/>
    </source>
</evidence>
<keyword evidence="3" id="KW-0067">ATP-binding</keyword>
<dbReference type="GO" id="GO:0016818">
    <property type="term" value="F:hydrolase activity, acting on acid anhydrides, in phosphorus-containing anhydrides"/>
    <property type="evidence" value="ECO:0007669"/>
    <property type="project" value="InterPro"/>
</dbReference>
<sequence length="618" mass="70704">MEQQQHDDVVCPAISYPEEEPGSFVETAEIKKSSGHPSSFNFEGINIKFPYEEAYPCQENLMEAIIQALNATQNCLLESPTGTGKTAALLCSVLAWQQQKETELESSPKKRIKTQEDPNGTQEPSQVPKVIYATRTLKHIDQIIDQLAQTSYSNTAMTILTSMKHSCNNEFFYPHRPDAPGPTDNADPDEHFCQYNSERLAWNKHLISGQREEKPWKILELKKFCRNTKTCPYFELLHTLKGAQIIFCTYSYLLNANMKKALDLQLKDNILIFDEGHNVEDVCYQISSTPEGFLTSRNLSKFASILESDLNSKASREQKESLGVLTKDLRSFRDSISEWFYNQKATDFDGNLKSVRIFLNDFHDLSSGLGGKEVRQSYENLTSRPDPTELYKGGFKVNRAALRFVGDLLRVLEFFGEDYLVYGKKFRIFLIPETDQNISTLLPRNLKFDVRILCMDPEVAFKHMDVARSVIITSGTLSPMKSFTSQLGIEFKRQRSECHIVSPKRVFCKLINMYEAGSKTLLDFKSANTESNEPLWEILQDQLAKIIIDIYNSVKKGVVVFLKSESLAWKLSRNWERNKNWLAIDDVKKIFFEKKGMNPDEVKKMLDDYRALAETSGA</sequence>
<keyword evidence="7" id="KW-1185">Reference proteome</keyword>
<comment type="caution">
    <text evidence="6">The sequence shown here is derived from an EMBL/GenBank/DDBJ whole genome shotgun (WGS) entry which is preliminary data.</text>
</comment>
<dbReference type="InterPro" id="IPR014013">
    <property type="entry name" value="Helic_SF1/SF2_ATP-bd_DinG/Rad3"/>
</dbReference>
<dbReference type="EMBL" id="CAJVCH010165684">
    <property type="protein sequence ID" value="CAG7728612.1"/>
    <property type="molecule type" value="Genomic_DNA"/>
</dbReference>
<dbReference type="Pfam" id="PF06733">
    <property type="entry name" value="DEAD_2"/>
    <property type="match status" value="1"/>
</dbReference>
<gene>
    <name evidence="6" type="ORF">AFUS01_LOCUS17378</name>
</gene>
<dbReference type="SMART" id="SM00487">
    <property type="entry name" value="DEXDc"/>
    <property type="match status" value="1"/>
</dbReference>
<evidence type="ECO:0000256" key="1">
    <source>
        <dbReference type="ARBA" id="ARBA00022741"/>
    </source>
</evidence>
<dbReference type="GO" id="GO:0005524">
    <property type="term" value="F:ATP binding"/>
    <property type="evidence" value="ECO:0007669"/>
    <property type="project" value="UniProtKB-KW"/>
</dbReference>
<organism evidence="6 7">
    <name type="scientific">Allacma fusca</name>
    <dbReference type="NCBI Taxonomy" id="39272"/>
    <lineage>
        <taxon>Eukaryota</taxon>
        <taxon>Metazoa</taxon>
        <taxon>Ecdysozoa</taxon>
        <taxon>Arthropoda</taxon>
        <taxon>Hexapoda</taxon>
        <taxon>Collembola</taxon>
        <taxon>Symphypleona</taxon>
        <taxon>Sminthuridae</taxon>
        <taxon>Allacma</taxon>
    </lineage>
</organism>
<dbReference type="SMART" id="SM00488">
    <property type="entry name" value="DEXDc2"/>
    <property type="match status" value="1"/>
</dbReference>
<evidence type="ECO:0000259" key="5">
    <source>
        <dbReference type="PROSITE" id="PS51193"/>
    </source>
</evidence>
<dbReference type="AlphaFoldDB" id="A0A8J2P799"/>
<evidence type="ECO:0000313" key="6">
    <source>
        <dbReference type="EMBL" id="CAG7728612.1"/>
    </source>
</evidence>
<feature type="region of interest" description="Disordered" evidence="4">
    <location>
        <begin position="102"/>
        <end position="125"/>
    </location>
</feature>
<accession>A0A8J2P799</accession>
<evidence type="ECO:0000256" key="2">
    <source>
        <dbReference type="ARBA" id="ARBA00022801"/>
    </source>
</evidence>
<feature type="domain" description="Helicase ATP-binding" evidence="5">
    <location>
        <begin position="44"/>
        <end position="326"/>
    </location>
</feature>
<dbReference type="GO" id="GO:0003678">
    <property type="term" value="F:DNA helicase activity"/>
    <property type="evidence" value="ECO:0007669"/>
    <property type="project" value="InterPro"/>
</dbReference>
<evidence type="ECO:0000313" key="7">
    <source>
        <dbReference type="Proteomes" id="UP000708208"/>
    </source>
</evidence>
<dbReference type="InterPro" id="IPR006554">
    <property type="entry name" value="Helicase-like_DEXD_c2"/>
</dbReference>
<dbReference type="Proteomes" id="UP000708208">
    <property type="component" value="Unassembled WGS sequence"/>
</dbReference>
<reference evidence="6" key="1">
    <citation type="submission" date="2021-06" db="EMBL/GenBank/DDBJ databases">
        <authorList>
            <person name="Hodson N. C."/>
            <person name="Mongue J. A."/>
            <person name="Jaron S. K."/>
        </authorList>
    </citation>
    <scope>NUCLEOTIDE SEQUENCE</scope>
</reference>
<proteinExistence type="predicted"/>
<keyword evidence="1" id="KW-0547">Nucleotide-binding</keyword>
<dbReference type="PANTHER" id="PTHR11472:SF34">
    <property type="entry name" value="REGULATOR OF TELOMERE ELONGATION HELICASE 1"/>
    <property type="match status" value="1"/>
</dbReference>
<feature type="non-terminal residue" evidence="6">
    <location>
        <position position="618"/>
    </location>
</feature>
<feature type="compositionally biased region" description="Basic and acidic residues" evidence="4">
    <location>
        <begin position="102"/>
        <end position="116"/>
    </location>
</feature>
<dbReference type="PANTHER" id="PTHR11472">
    <property type="entry name" value="DNA REPAIR DEAD HELICASE RAD3/XP-D SUBFAMILY MEMBER"/>
    <property type="match status" value="1"/>
</dbReference>
<dbReference type="InterPro" id="IPR014001">
    <property type="entry name" value="Helicase_ATP-bd"/>
</dbReference>
<name>A0A8J2P799_9HEXA</name>
<dbReference type="GO" id="GO:0003677">
    <property type="term" value="F:DNA binding"/>
    <property type="evidence" value="ECO:0007669"/>
    <property type="project" value="InterPro"/>
</dbReference>
<evidence type="ECO:0000256" key="3">
    <source>
        <dbReference type="ARBA" id="ARBA00022840"/>
    </source>
</evidence>
<dbReference type="OrthoDB" id="19182at2759"/>
<keyword evidence="2" id="KW-0378">Hydrolase</keyword>
<dbReference type="PROSITE" id="PS51193">
    <property type="entry name" value="HELICASE_ATP_BIND_2"/>
    <property type="match status" value="1"/>
</dbReference>
<protein>
    <recommendedName>
        <fullName evidence="5">Helicase ATP-binding domain-containing protein</fullName>
    </recommendedName>
</protein>
<dbReference type="InterPro" id="IPR045028">
    <property type="entry name" value="DinG/Rad3-like"/>
</dbReference>
<dbReference type="InterPro" id="IPR010614">
    <property type="entry name" value="RAD3-like_helicase_DEAD"/>
</dbReference>